<dbReference type="InterPro" id="IPR002481">
    <property type="entry name" value="FUR"/>
</dbReference>
<dbReference type="Pfam" id="PF01475">
    <property type="entry name" value="FUR"/>
    <property type="match status" value="1"/>
</dbReference>
<evidence type="ECO:0000256" key="5">
    <source>
        <dbReference type="ARBA" id="ARBA00023125"/>
    </source>
</evidence>
<accession>A0ABY4CJS3</accession>
<comment type="similarity">
    <text evidence="1">Belongs to the Fur family.</text>
</comment>
<keyword evidence="3" id="KW-0862">Zinc</keyword>
<sequence>MELSRDYSIDPVLLLKEYGLRITPQRISILSHMNQYKMHLTAEQIYHAIKDEFPSLSVATVYNTLKAFIDAGFVKELRVGDHASKFDLNLIPHHHLVCEKCGHIEDFHFIDLPIDKIANMHNFHVRHYHLEINGLCANCQEGHPSYIHQNQIS</sequence>
<keyword evidence="8" id="KW-1185">Reference proteome</keyword>
<keyword evidence="6" id="KW-0804">Transcription</keyword>
<dbReference type="RefSeq" id="WP_347437278.1">
    <property type="nucleotide sequence ID" value="NZ_CP089291.1"/>
</dbReference>
<dbReference type="InterPro" id="IPR043135">
    <property type="entry name" value="Fur_C"/>
</dbReference>
<keyword evidence="2" id="KW-0678">Repressor</keyword>
<evidence type="ECO:0000313" key="8">
    <source>
        <dbReference type="Proteomes" id="UP000830167"/>
    </source>
</evidence>
<proteinExistence type="inferred from homology"/>
<protein>
    <submittedName>
        <fullName evidence="7">Transcriptional repressor</fullName>
    </submittedName>
</protein>
<dbReference type="Gene3D" id="3.30.1490.190">
    <property type="match status" value="1"/>
</dbReference>
<dbReference type="CDD" id="cd07153">
    <property type="entry name" value="Fur_like"/>
    <property type="match status" value="1"/>
</dbReference>
<evidence type="ECO:0000313" key="7">
    <source>
        <dbReference type="EMBL" id="UOF90579.1"/>
    </source>
</evidence>
<evidence type="ECO:0000256" key="4">
    <source>
        <dbReference type="ARBA" id="ARBA00023015"/>
    </source>
</evidence>
<evidence type="ECO:0000256" key="2">
    <source>
        <dbReference type="ARBA" id="ARBA00022491"/>
    </source>
</evidence>
<evidence type="ECO:0000256" key="6">
    <source>
        <dbReference type="ARBA" id="ARBA00023163"/>
    </source>
</evidence>
<dbReference type="EMBL" id="CP089291">
    <property type="protein sequence ID" value="UOF90579.1"/>
    <property type="molecule type" value="Genomic_DNA"/>
</dbReference>
<name>A0ABY4CJS3_9BACL</name>
<evidence type="ECO:0000256" key="3">
    <source>
        <dbReference type="ARBA" id="ARBA00022833"/>
    </source>
</evidence>
<dbReference type="PANTHER" id="PTHR33202">
    <property type="entry name" value="ZINC UPTAKE REGULATION PROTEIN"/>
    <property type="match status" value="1"/>
</dbReference>
<dbReference type="PANTHER" id="PTHR33202:SF8">
    <property type="entry name" value="PEROXIDE-RESPONSIVE REPRESSOR PERR"/>
    <property type="match status" value="1"/>
</dbReference>
<dbReference type="Gene3D" id="1.10.10.10">
    <property type="entry name" value="Winged helix-like DNA-binding domain superfamily/Winged helix DNA-binding domain"/>
    <property type="match status" value="1"/>
</dbReference>
<organism evidence="7 8">
    <name type="scientific">Fodinisporobacter ferrooxydans</name>
    <dbReference type="NCBI Taxonomy" id="2901836"/>
    <lineage>
        <taxon>Bacteria</taxon>
        <taxon>Bacillati</taxon>
        <taxon>Bacillota</taxon>
        <taxon>Bacilli</taxon>
        <taxon>Bacillales</taxon>
        <taxon>Alicyclobacillaceae</taxon>
        <taxon>Fodinisporobacter</taxon>
    </lineage>
</organism>
<dbReference type="Proteomes" id="UP000830167">
    <property type="component" value="Chromosome"/>
</dbReference>
<dbReference type="InterPro" id="IPR036390">
    <property type="entry name" value="WH_DNA-bd_sf"/>
</dbReference>
<dbReference type="InterPro" id="IPR036388">
    <property type="entry name" value="WH-like_DNA-bd_sf"/>
</dbReference>
<dbReference type="SUPFAM" id="SSF46785">
    <property type="entry name" value="Winged helix' DNA-binding domain"/>
    <property type="match status" value="1"/>
</dbReference>
<keyword evidence="4" id="KW-0805">Transcription regulation</keyword>
<keyword evidence="5" id="KW-0238">DNA-binding</keyword>
<evidence type="ECO:0000256" key="1">
    <source>
        <dbReference type="ARBA" id="ARBA00007957"/>
    </source>
</evidence>
<gene>
    <name evidence="7" type="ORF">LSG31_22445</name>
</gene>
<reference evidence="7" key="1">
    <citation type="submission" date="2021-12" db="EMBL/GenBank/DDBJ databases">
        <title>Alicyclobacillaceae gen. nov., sp. nov., isolated from chalcocite enrichment system.</title>
        <authorList>
            <person name="Jiang Z."/>
        </authorList>
    </citation>
    <scope>NUCLEOTIDE SEQUENCE</scope>
    <source>
        <strain evidence="7">MYW30-H2</strain>
    </source>
</reference>